<organism evidence="1">
    <name type="scientific">hydrocarbon metagenome</name>
    <dbReference type="NCBI Taxonomy" id="938273"/>
    <lineage>
        <taxon>unclassified sequences</taxon>
        <taxon>metagenomes</taxon>
        <taxon>ecological metagenomes</taxon>
    </lineage>
</organism>
<name>A0A0W8FUY3_9ZZZZ</name>
<comment type="caution">
    <text evidence="1">The sequence shown here is derived from an EMBL/GenBank/DDBJ whole genome shotgun (WGS) entry which is preliminary data.</text>
</comment>
<sequence>MNEVDDDLTDLHTLHLNSLPIRKFFLALEDFPSTWNESSLSILKRIVDWKSK</sequence>
<reference evidence="1" key="1">
    <citation type="journal article" date="2015" name="Proc. Natl. Acad. Sci. U.S.A.">
        <title>Networks of energetic and metabolic interactions define dynamics in microbial communities.</title>
        <authorList>
            <person name="Embree M."/>
            <person name="Liu J.K."/>
            <person name="Al-Bassam M.M."/>
            <person name="Zengler K."/>
        </authorList>
    </citation>
    <scope>NUCLEOTIDE SEQUENCE</scope>
</reference>
<dbReference type="EMBL" id="LNQE01000832">
    <property type="protein sequence ID" value="KUG24699.1"/>
    <property type="molecule type" value="Genomic_DNA"/>
</dbReference>
<accession>A0A0W8FUY3</accession>
<evidence type="ECO:0000313" key="1">
    <source>
        <dbReference type="EMBL" id="KUG24699.1"/>
    </source>
</evidence>
<gene>
    <name evidence="1" type="ORF">ASZ90_005487</name>
</gene>
<proteinExistence type="predicted"/>
<protein>
    <submittedName>
        <fullName evidence="1">Uncharacterized protein</fullName>
    </submittedName>
</protein>
<dbReference type="AlphaFoldDB" id="A0A0W8FUY3"/>